<dbReference type="Gene3D" id="3.40.50.1700">
    <property type="entry name" value="Glycoside hydrolase family 3 C-terminal domain"/>
    <property type="match status" value="1"/>
</dbReference>
<keyword evidence="5 6" id="KW-0326">Glycosidase</keyword>
<keyword evidence="4 6" id="KW-0378">Hydrolase</keyword>
<dbReference type="SUPFAM" id="SSF51445">
    <property type="entry name" value="(Trans)glycosidases"/>
    <property type="match status" value="1"/>
</dbReference>
<dbReference type="Pfam" id="PF01915">
    <property type="entry name" value="Glyco_hydro_3_C"/>
    <property type="match status" value="1"/>
</dbReference>
<evidence type="ECO:0000313" key="9">
    <source>
        <dbReference type="EMBL" id="MBW7475786.1"/>
    </source>
</evidence>
<comment type="caution">
    <text evidence="9">The sequence shown here is derived from an EMBL/GenBank/DDBJ whole genome shotgun (WGS) entry which is preliminary data.</text>
</comment>
<dbReference type="InterPro" id="IPR050226">
    <property type="entry name" value="NagZ_Beta-hexosaminidase"/>
</dbReference>
<dbReference type="InterPro" id="IPR001764">
    <property type="entry name" value="Glyco_hydro_3_N"/>
</dbReference>
<organism evidence="9 10">
    <name type="scientific">Paenibacillus oenotherae</name>
    <dbReference type="NCBI Taxonomy" id="1435645"/>
    <lineage>
        <taxon>Bacteria</taxon>
        <taxon>Bacillati</taxon>
        <taxon>Bacillota</taxon>
        <taxon>Bacilli</taxon>
        <taxon>Bacillales</taxon>
        <taxon>Paenibacillaceae</taxon>
        <taxon>Paenibacillus</taxon>
    </lineage>
</organism>
<evidence type="ECO:0000256" key="2">
    <source>
        <dbReference type="ARBA" id="ARBA00005336"/>
    </source>
</evidence>
<evidence type="ECO:0000256" key="4">
    <source>
        <dbReference type="ARBA" id="ARBA00022801"/>
    </source>
</evidence>
<dbReference type="InterPro" id="IPR017853">
    <property type="entry name" value="GH"/>
</dbReference>
<comment type="similarity">
    <text evidence="2 6">Belongs to the glycosyl hydrolase 3 family.</text>
</comment>
<dbReference type="RefSeq" id="WP_219873028.1">
    <property type="nucleotide sequence ID" value="NZ_JAHZIJ010000008.1"/>
</dbReference>
<dbReference type="InterPro" id="IPR002772">
    <property type="entry name" value="Glyco_hydro_3_C"/>
</dbReference>
<feature type="domain" description="SLH" evidence="8">
    <location>
        <begin position="149"/>
        <end position="212"/>
    </location>
</feature>
<dbReference type="InterPro" id="IPR036962">
    <property type="entry name" value="Glyco_hydro_3_N_sf"/>
</dbReference>
<evidence type="ECO:0000259" key="8">
    <source>
        <dbReference type="PROSITE" id="PS51272"/>
    </source>
</evidence>
<dbReference type="InterPro" id="IPR019800">
    <property type="entry name" value="Glyco_hydro_3_AS"/>
</dbReference>
<dbReference type="EMBL" id="JAHZIJ010000008">
    <property type="protein sequence ID" value="MBW7475786.1"/>
    <property type="molecule type" value="Genomic_DNA"/>
</dbReference>
<feature type="domain" description="SLH" evidence="8">
    <location>
        <begin position="93"/>
        <end position="148"/>
    </location>
</feature>
<dbReference type="PRINTS" id="PR00133">
    <property type="entry name" value="GLHYDRLASE3"/>
</dbReference>
<evidence type="ECO:0000313" key="10">
    <source>
        <dbReference type="Proteomes" id="UP000812277"/>
    </source>
</evidence>
<keyword evidence="10" id="KW-1185">Reference proteome</keyword>
<dbReference type="Proteomes" id="UP000812277">
    <property type="component" value="Unassembled WGS sequence"/>
</dbReference>
<dbReference type="PROSITE" id="PS00775">
    <property type="entry name" value="GLYCOSYL_HYDROL_F3"/>
    <property type="match status" value="1"/>
</dbReference>
<name>A0ABS7D7D8_9BACL</name>
<dbReference type="PANTHER" id="PTHR30480:SF13">
    <property type="entry name" value="BETA-HEXOSAMINIDASE"/>
    <property type="match status" value="1"/>
</dbReference>
<feature type="signal peptide" evidence="7">
    <location>
        <begin position="1"/>
        <end position="28"/>
    </location>
</feature>
<dbReference type="Pfam" id="PF00933">
    <property type="entry name" value="Glyco_hydro_3"/>
    <property type="match status" value="1"/>
</dbReference>
<feature type="chain" id="PRO_5045600582" description="beta-N-acetylhexosaminidase" evidence="7">
    <location>
        <begin position="29"/>
        <end position="758"/>
    </location>
</feature>
<dbReference type="InterPro" id="IPR001119">
    <property type="entry name" value="SLH_dom"/>
</dbReference>
<dbReference type="Pfam" id="PF00395">
    <property type="entry name" value="SLH"/>
    <property type="match status" value="3"/>
</dbReference>
<dbReference type="EC" id="3.2.1.52" evidence="3"/>
<dbReference type="PROSITE" id="PS51272">
    <property type="entry name" value="SLH"/>
    <property type="match status" value="3"/>
</dbReference>
<evidence type="ECO:0000256" key="3">
    <source>
        <dbReference type="ARBA" id="ARBA00012663"/>
    </source>
</evidence>
<sequence>MKAWHKITFMIGIMAALYLSPLASTVSAQERFGDLDHSAWAEDSIYYLAQRGTIAGYGNGQFKPSNSITRAQAVTYLIREMYPDRKYTLPEIQYRDLPRTHMFYGEVAVATSLGLIGGFDDGTFRPDAPISRAETAAILSRFYKLTPGPETSELTDIDGHWATEPIRLLASNGLVGGYSDATFRPNRPVSRAEYAVFLTRIIRMERAEAIQSQDWDKLLQYMTVKEKVGQMLMPEIRMWAGKPTVSVNAGVTSMLYDQQPGGLILFNKNIVDVAQLTTFNHQLQQQSGDIPLFLGIDQEGGVVNRIPGGTNFPGNMALGATGQPQLALDAGKVTGTELQALGVNLNFAPVLDVNVNPDNPIIGIRSFGSDPDLVADFGVHFLQGLQQSGVIAAVKHFPGHGDTTVDSHLGLPVLTHDRQRLEEIELKPFRAAIRSGADMIMSAHIAFTALDDTTMKSKKDGSDVPLPATLSRKVMTGLLREELGFQGVIVSDAFTMEGIAAHFGEEAAVKLAVKAGIDIILMPKEVSGAHQAIVQAVNKGEINAAQIDASVKRILRLKQKYGLFQAQSDLQTKLLEAKRVIGTSEHRRIEQSIAEQSITEVKNDNNSLPYSIQEGDRIAILAPNAEQAELIKNQLSSVDSSTRYTVETLLLDGSKASDVNARIQQANFVILASYQFRSPIQEHNWANYQSLVNQLNTSSKPYVLLSLGNPYEWMFLHDVHAGIAAYGAQQPNVLAALKVIFGRNEAKGTLPVSYQAKD</sequence>
<gene>
    <name evidence="9" type="ORF">K0T92_13610</name>
</gene>
<reference evidence="9 10" key="1">
    <citation type="submission" date="2021-07" db="EMBL/GenBank/DDBJ databases">
        <title>Paenibacillus radiodurans sp. nov., isolated from the southeastern edge of Tengger Desert.</title>
        <authorList>
            <person name="Zhang G."/>
        </authorList>
    </citation>
    <scope>NUCLEOTIDE SEQUENCE [LARGE SCALE GENOMIC DNA]</scope>
    <source>
        <strain evidence="9 10">DT7-4</strain>
    </source>
</reference>
<dbReference type="PANTHER" id="PTHR30480">
    <property type="entry name" value="BETA-HEXOSAMINIDASE-RELATED"/>
    <property type="match status" value="1"/>
</dbReference>
<evidence type="ECO:0000256" key="7">
    <source>
        <dbReference type="SAM" id="SignalP"/>
    </source>
</evidence>
<comment type="catalytic activity">
    <reaction evidence="1">
        <text>Hydrolysis of terminal non-reducing N-acetyl-D-hexosamine residues in N-acetyl-beta-D-hexosaminides.</text>
        <dbReference type="EC" id="3.2.1.52"/>
    </reaction>
</comment>
<dbReference type="SUPFAM" id="SSF52279">
    <property type="entry name" value="Beta-D-glucan exohydrolase, C-terminal domain"/>
    <property type="match status" value="1"/>
</dbReference>
<feature type="domain" description="SLH" evidence="8">
    <location>
        <begin position="28"/>
        <end position="91"/>
    </location>
</feature>
<evidence type="ECO:0000256" key="5">
    <source>
        <dbReference type="ARBA" id="ARBA00023295"/>
    </source>
</evidence>
<dbReference type="Gene3D" id="3.20.20.300">
    <property type="entry name" value="Glycoside hydrolase, family 3, N-terminal domain"/>
    <property type="match status" value="1"/>
</dbReference>
<evidence type="ECO:0000256" key="6">
    <source>
        <dbReference type="RuleBase" id="RU361161"/>
    </source>
</evidence>
<proteinExistence type="inferred from homology"/>
<accession>A0ABS7D7D8</accession>
<evidence type="ECO:0000256" key="1">
    <source>
        <dbReference type="ARBA" id="ARBA00001231"/>
    </source>
</evidence>
<protein>
    <recommendedName>
        <fullName evidence="3">beta-N-acetylhexosaminidase</fullName>
        <ecNumber evidence="3">3.2.1.52</ecNumber>
    </recommendedName>
</protein>
<dbReference type="InterPro" id="IPR036881">
    <property type="entry name" value="Glyco_hydro_3_C_sf"/>
</dbReference>
<keyword evidence="7" id="KW-0732">Signal</keyword>